<protein>
    <recommendedName>
        <fullName evidence="5">HIT-type domain-containing protein</fullName>
    </recommendedName>
</protein>
<dbReference type="Proteomes" id="UP000610611">
    <property type="component" value="Unassembled WGS sequence"/>
</dbReference>
<dbReference type="EMBL" id="WOWB01000001">
    <property type="protein sequence ID" value="NLV06021.1"/>
    <property type="molecule type" value="Genomic_DNA"/>
</dbReference>
<keyword evidence="4" id="KW-1185">Reference proteome</keyword>
<evidence type="ECO:0000313" key="2">
    <source>
        <dbReference type="EMBL" id="KOX91912.1"/>
    </source>
</evidence>
<dbReference type="OrthoDB" id="70008at2157"/>
<dbReference type="Proteomes" id="UP000037729">
    <property type="component" value="Unassembled WGS sequence"/>
</dbReference>
<accession>A0A0M9AH64</accession>
<dbReference type="EMBL" id="LIUF01000005">
    <property type="protein sequence ID" value="KOX91912.1"/>
    <property type="molecule type" value="Genomic_DNA"/>
</dbReference>
<proteinExistence type="predicted"/>
<evidence type="ECO:0000313" key="3">
    <source>
        <dbReference type="EMBL" id="NLV06021.1"/>
    </source>
</evidence>
<gene>
    <name evidence="2" type="ORF">AMS69_15285</name>
    <name evidence="3" type="ORF">GOC83_07755</name>
</gene>
<dbReference type="RefSeq" id="WP_053968939.1">
    <property type="nucleotide sequence ID" value="NZ_JAWJXX010000004.1"/>
</dbReference>
<reference evidence="2 4" key="1">
    <citation type="submission" date="2015-08" db="EMBL/GenBank/DDBJ databases">
        <title>Genomes of Isolates from Cabo Rojo, PR.</title>
        <authorList>
            <person name="Sanchez-Nieves R.L."/>
            <person name="Montalvo-Rodriguez R."/>
        </authorList>
    </citation>
    <scope>NUCLEOTIDE SEQUENCE [LARGE SCALE GENOMIC DNA]</scope>
    <source>
        <strain evidence="2 4">SL3</strain>
    </source>
</reference>
<comment type="caution">
    <text evidence="2">The sequence shown here is derived from an EMBL/GenBank/DDBJ whole genome shotgun (WGS) entry which is preliminary data.</text>
</comment>
<dbReference type="PATRIC" id="fig|1705562.3.peg.3959"/>
<organism evidence="2 4">
    <name type="scientific">Haloarcula rubripromontorii</name>
    <dbReference type="NCBI Taxonomy" id="1705562"/>
    <lineage>
        <taxon>Archaea</taxon>
        <taxon>Methanobacteriati</taxon>
        <taxon>Methanobacteriota</taxon>
        <taxon>Stenosarchaea group</taxon>
        <taxon>Halobacteria</taxon>
        <taxon>Halobacteriales</taxon>
        <taxon>Haloarculaceae</taxon>
        <taxon>Haloarcula</taxon>
    </lineage>
</organism>
<evidence type="ECO:0000313" key="4">
    <source>
        <dbReference type="Proteomes" id="UP000037729"/>
    </source>
</evidence>
<feature type="region of interest" description="Disordered" evidence="1">
    <location>
        <begin position="45"/>
        <end position="66"/>
    </location>
</feature>
<evidence type="ECO:0000256" key="1">
    <source>
        <dbReference type="SAM" id="MobiDB-lite"/>
    </source>
</evidence>
<dbReference type="AlphaFoldDB" id="A0A0M9AH64"/>
<evidence type="ECO:0008006" key="5">
    <source>
        <dbReference type="Google" id="ProtNLM"/>
    </source>
</evidence>
<sequence length="66" mass="7396">MSVAGLCELCERPDVDHTCDRCGRLVCDRHWDDDTGMCVECGSEVGRPSDRVPSEDMPDGVDTYRF</sequence>
<name>A0A0M9AH64_9EURY</name>
<reference evidence="3" key="2">
    <citation type="submission" date="2019-12" db="EMBL/GenBank/DDBJ databases">
        <title>The whole-genome sequencing of Haloarcula japonica strain pws8.</title>
        <authorList>
            <person name="Verma D.K."/>
            <person name="Gopal K."/>
            <person name="Prasad E.S."/>
        </authorList>
    </citation>
    <scope>NUCLEOTIDE SEQUENCE</scope>
    <source>
        <strain evidence="3">Pws8</strain>
    </source>
</reference>